<sequence length="304" mass="34230">MARLPPPSSHPLLHHFLRPPPPSSLCPLLPPPFLFKPISPLPLRTPQFHPTSSSLISLSSRPRPRPLLFPPIYSLSTLRLTTQPNCDDEELELESEGLGLEKEETFTTTQLNYDDEELEIGNEDLGLEKEKDFSLVEERDLDSWPPPRAKELLGVKLPVLSVKEKKDLSSYAHSLGRKLKSQQVGKSGVTESVATALIETLEKNELLKLKIHNNCPGELDDVVKHLEKATGSLVVGQIGRTVILYRPSLTKLKAEEKMEQARKVFRRKQLARKLPFEDKVQRPKLTGRGRRGSSRFSSSPSYQD</sequence>
<evidence type="ECO:0000313" key="1">
    <source>
        <dbReference type="EMBL" id="KAI8533063.1"/>
    </source>
</evidence>
<proteinExistence type="predicted"/>
<keyword evidence="2" id="KW-1185">Reference proteome</keyword>
<evidence type="ECO:0000313" key="2">
    <source>
        <dbReference type="Proteomes" id="UP001062846"/>
    </source>
</evidence>
<accession>A0ACC0LY05</accession>
<protein>
    <submittedName>
        <fullName evidence="1">Uncharacterized protein</fullName>
    </submittedName>
</protein>
<reference evidence="1" key="1">
    <citation type="submission" date="2022-02" db="EMBL/GenBank/DDBJ databases">
        <title>Plant Genome Project.</title>
        <authorList>
            <person name="Zhang R.-G."/>
        </authorList>
    </citation>
    <scope>NUCLEOTIDE SEQUENCE</scope>
    <source>
        <strain evidence="1">AT1</strain>
    </source>
</reference>
<name>A0ACC0LY05_RHOML</name>
<gene>
    <name evidence="1" type="ORF">RHMOL_Rhmol11G0267100</name>
</gene>
<dbReference type="EMBL" id="CM046398">
    <property type="protein sequence ID" value="KAI8533063.1"/>
    <property type="molecule type" value="Genomic_DNA"/>
</dbReference>
<dbReference type="Proteomes" id="UP001062846">
    <property type="component" value="Chromosome 11"/>
</dbReference>
<comment type="caution">
    <text evidence="1">The sequence shown here is derived from an EMBL/GenBank/DDBJ whole genome shotgun (WGS) entry which is preliminary data.</text>
</comment>
<organism evidence="1 2">
    <name type="scientific">Rhododendron molle</name>
    <name type="common">Chinese azalea</name>
    <name type="synonym">Azalea mollis</name>
    <dbReference type="NCBI Taxonomy" id="49168"/>
    <lineage>
        <taxon>Eukaryota</taxon>
        <taxon>Viridiplantae</taxon>
        <taxon>Streptophyta</taxon>
        <taxon>Embryophyta</taxon>
        <taxon>Tracheophyta</taxon>
        <taxon>Spermatophyta</taxon>
        <taxon>Magnoliopsida</taxon>
        <taxon>eudicotyledons</taxon>
        <taxon>Gunneridae</taxon>
        <taxon>Pentapetalae</taxon>
        <taxon>asterids</taxon>
        <taxon>Ericales</taxon>
        <taxon>Ericaceae</taxon>
        <taxon>Ericoideae</taxon>
        <taxon>Rhodoreae</taxon>
        <taxon>Rhododendron</taxon>
    </lineage>
</organism>